<dbReference type="GO" id="GO:0005737">
    <property type="term" value="C:cytoplasm"/>
    <property type="evidence" value="ECO:0007669"/>
    <property type="project" value="UniProtKB-SubCell"/>
</dbReference>
<feature type="binding site" evidence="15">
    <location>
        <position position="16"/>
    </location>
    <ligand>
        <name>a divalent metal cation</name>
        <dbReference type="ChEBI" id="CHEBI:60240"/>
    </ligand>
</feature>
<dbReference type="PANTHER" id="PTHR10907">
    <property type="entry name" value="REGUCALCIN"/>
    <property type="match status" value="1"/>
</dbReference>
<dbReference type="EMBL" id="CP019699">
    <property type="protein sequence ID" value="AQS56957.1"/>
    <property type="molecule type" value="Genomic_DNA"/>
</dbReference>
<comment type="subcellular location">
    <subcellularLocation>
        <location evidence="5">Cytoplasm</location>
    </subcellularLocation>
</comment>
<keyword evidence="10 15" id="KW-0479">Metal-binding</keyword>
<evidence type="ECO:0000256" key="7">
    <source>
        <dbReference type="ARBA" id="ARBA00013227"/>
    </source>
</evidence>
<feature type="binding site" evidence="15">
    <location>
        <position position="99"/>
    </location>
    <ligand>
        <name>substrate</name>
    </ligand>
</feature>
<dbReference type="InterPro" id="IPR008367">
    <property type="entry name" value="Regucalcin"/>
</dbReference>
<dbReference type="AlphaFoldDB" id="A0A1U9KA66"/>
<dbReference type="GO" id="GO:0030234">
    <property type="term" value="F:enzyme regulator activity"/>
    <property type="evidence" value="ECO:0007669"/>
    <property type="project" value="InterPro"/>
</dbReference>
<feature type="binding site" evidence="15">
    <location>
        <position position="147"/>
    </location>
    <ligand>
        <name>a divalent metal cation</name>
        <dbReference type="ChEBI" id="CHEBI:60240"/>
    </ligand>
</feature>
<dbReference type="Proteomes" id="UP000188603">
    <property type="component" value="Chromosome"/>
</dbReference>
<evidence type="ECO:0000256" key="3">
    <source>
        <dbReference type="ARBA" id="ARBA00001936"/>
    </source>
</evidence>
<evidence type="ECO:0000256" key="5">
    <source>
        <dbReference type="ARBA" id="ARBA00004496"/>
    </source>
</evidence>
<feature type="binding site" evidence="15">
    <location>
        <position position="101"/>
    </location>
    <ligand>
        <name>substrate</name>
    </ligand>
</feature>
<keyword evidence="15" id="KW-0862">Zinc</keyword>
<dbReference type="Pfam" id="PF08450">
    <property type="entry name" value="SGL"/>
    <property type="match status" value="1"/>
</dbReference>
<comment type="catalytic activity">
    <reaction evidence="1">
        <text>D-glucono-1,5-lactone + H2O = D-gluconate + H(+)</text>
        <dbReference type="Rhea" id="RHEA:10440"/>
        <dbReference type="ChEBI" id="CHEBI:15377"/>
        <dbReference type="ChEBI" id="CHEBI:15378"/>
        <dbReference type="ChEBI" id="CHEBI:16217"/>
        <dbReference type="ChEBI" id="CHEBI:18391"/>
        <dbReference type="EC" id="3.1.1.17"/>
    </reaction>
</comment>
<feature type="domain" description="SMP-30/Gluconolactonase/LRE-like region" evidence="16">
    <location>
        <begin position="14"/>
        <end position="257"/>
    </location>
</feature>
<feature type="active site" description="Proton donor/acceptor" evidence="14">
    <location>
        <position position="197"/>
    </location>
</feature>
<evidence type="ECO:0000256" key="8">
    <source>
        <dbReference type="ARBA" id="ARBA00016808"/>
    </source>
</evidence>
<evidence type="ECO:0000256" key="6">
    <source>
        <dbReference type="ARBA" id="ARBA00008853"/>
    </source>
</evidence>
<evidence type="ECO:0000256" key="1">
    <source>
        <dbReference type="ARBA" id="ARBA00001589"/>
    </source>
</evidence>
<keyword evidence="11" id="KW-0378">Hydrolase</keyword>
<organism evidence="17 18">
    <name type="scientific">Novibacillus thermophilus</name>
    <dbReference type="NCBI Taxonomy" id="1471761"/>
    <lineage>
        <taxon>Bacteria</taxon>
        <taxon>Bacillati</taxon>
        <taxon>Bacillota</taxon>
        <taxon>Bacilli</taxon>
        <taxon>Bacillales</taxon>
        <taxon>Thermoactinomycetaceae</taxon>
        <taxon>Novibacillus</taxon>
    </lineage>
</organism>
<evidence type="ECO:0000259" key="16">
    <source>
        <dbReference type="Pfam" id="PF08450"/>
    </source>
</evidence>
<evidence type="ECO:0000256" key="14">
    <source>
        <dbReference type="PIRSR" id="PIRSR605511-1"/>
    </source>
</evidence>
<dbReference type="STRING" id="1471761.B0W44_15595"/>
<dbReference type="GO" id="GO:0004341">
    <property type="term" value="F:gluconolactonase activity"/>
    <property type="evidence" value="ECO:0007669"/>
    <property type="project" value="UniProtKB-EC"/>
</dbReference>
<evidence type="ECO:0000256" key="4">
    <source>
        <dbReference type="ARBA" id="ARBA00001946"/>
    </source>
</evidence>
<dbReference type="GO" id="GO:0019853">
    <property type="term" value="P:L-ascorbic acid biosynthetic process"/>
    <property type="evidence" value="ECO:0007669"/>
    <property type="project" value="TreeGrafter"/>
</dbReference>
<dbReference type="SUPFAM" id="SSF63829">
    <property type="entry name" value="Calcium-dependent phosphotriesterase"/>
    <property type="match status" value="1"/>
</dbReference>
<evidence type="ECO:0000256" key="13">
    <source>
        <dbReference type="ARBA" id="ARBA00032464"/>
    </source>
</evidence>
<dbReference type="GO" id="GO:0005509">
    <property type="term" value="F:calcium ion binding"/>
    <property type="evidence" value="ECO:0007669"/>
    <property type="project" value="InterPro"/>
</dbReference>
<comment type="cofactor">
    <cofactor evidence="2">
        <name>Ca(2+)</name>
        <dbReference type="ChEBI" id="CHEBI:29108"/>
    </cofactor>
</comment>
<comment type="similarity">
    <text evidence="6">Belongs to the SMP-30/CGR1 family.</text>
</comment>
<sequence length="291" mass="32475">MKEPQLVLDANATLGEGPSWDQTNQVLYWVDVQEKRVHVYDPYKHENRSIQLNQFVGAVVPREAGGVALALASGFYTLDLRTEALCFIGDPERHLTNNRFNDGKCDPKGRFWAGTMSLMGEAEQGTLYRLNTNESIQPVLTNVSVSNGICWSPDHQTMYYIDTPTQSVTAFDYELETGNISKSRVVIKVPDREGKPDGMTIDEEGMLWIAHWGGYQVARWNPYTGKKLDRILLPASLCTSCVFGGKNLDELFITTARFGISEDELSKQPHAGGLFRVKTNVKGAPTYAFKG</sequence>
<dbReference type="KEGG" id="ntr:B0W44_15595"/>
<keyword evidence="12" id="KW-0106">Calcium</keyword>
<dbReference type="InterPro" id="IPR005511">
    <property type="entry name" value="SMP-30"/>
</dbReference>
<evidence type="ECO:0000256" key="12">
    <source>
        <dbReference type="ARBA" id="ARBA00022837"/>
    </source>
</evidence>
<gene>
    <name evidence="17" type="ORF">B0W44_15595</name>
</gene>
<accession>A0A1U9KA66</accession>
<dbReference type="PRINTS" id="PR01790">
    <property type="entry name" value="SMP30FAMILY"/>
</dbReference>
<dbReference type="Gene3D" id="2.120.10.30">
    <property type="entry name" value="TolB, C-terminal domain"/>
    <property type="match status" value="1"/>
</dbReference>
<feature type="binding site" evidence="15">
    <location>
        <position position="197"/>
    </location>
    <ligand>
        <name>a divalent metal cation</name>
        <dbReference type="ChEBI" id="CHEBI:60240"/>
    </ligand>
</feature>
<comment type="cofactor">
    <cofactor evidence="3">
        <name>Mn(2+)</name>
        <dbReference type="ChEBI" id="CHEBI:29035"/>
    </cofactor>
</comment>
<proteinExistence type="inferred from homology"/>
<dbReference type="PANTHER" id="PTHR10907:SF47">
    <property type="entry name" value="REGUCALCIN"/>
    <property type="match status" value="1"/>
</dbReference>
<protein>
    <recommendedName>
        <fullName evidence="8">Regucalcin</fullName>
        <ecNumber evidence="7">3.1.1.17</ecNumber>
    </recommendedName>
    <alternativeName>
        <fullName evidence="13">Gluconolactonase</fullName>
    </alternativeName>
</protein>
<name>A0A1U9KA66_9BACL</name>
<evidence type="ECO:0000313" key="17">
    <source>
        <dbReference type="EMBL" id="AQS56957.1"/>
    </source>
</evidence>
<comment type="cofactor">
    <cofactor evidence="4">
        <name>Mg(2+)</name>
        <dbReference type="ChEBI" id="CHEBI:18420"/>
    </cofactor>
</comment>
<dbReference type="InterPro" id="IPR011042">
    <property type="entry name" value="6-blade_b-propeller_TolB-like"/>
</dbReference>
<dbReference type="PRINTS" id="PR01791">
    <property type="entry name" value="REGUCALCIN"/>
</dbReference>
<dbReference type="EC" id="3.1.1.17" evidence="7"/>
<keyword evidence="18" id="KW-1185">Reference proteome</keyword>
<reference evidence="17 18" key="1">
    <citation type="journal article" date="2015" name="Int. J. Syst. Evol. Microbiol.">
        <title>Novibacillus thermophilus gen. nov., sp. nov., a Gram-staining-negative and moderately thermophilic member of the family Thermoactinomycetaceae.</title>
        <authorList>
            <person name="Yang G."/>
            <person name="Chen J."/>
            <person name="Zhou S."/>
        </authorList>
    </citation>
    <scope>NUCLEOTIDE SEQUENCE [LARGE SCALE GENOMIC DNA]</scope>
    <source>
        <strain evidence="17 18">SG-1</strain>
    </source>
</reference>
<keyword evidence="9" id="KW-0963">Cytoplasm</keyword>
<evidence type="ECO:0000256" key="9">
    <source>
        <dbReference type="ARBA" id="ARBA00022490"/>
    </source>
</evidence>
<evidence type="ECO:0000313" key="18">
    <source>
        <dbReference type="Proteomes" id="UP000188603"/>
    </source>
</evidence>
<evidence type="ECO:0000256" key="2">
    <source>
        <dbReference type="ARBA" id="ARBA00001913"/>
    </source>
</evidence>
<evidence type="ECO:0000256" key="11">
    <source>
        <dbReference type="ARBA" id="ARBA00022801"/>
    </source>
</evidence>
<dbReference type="InterPro" id="IPR013658">
    <property type="entry name" value="SGL"/>
</dbReference>
<comment type="cofactor">
    <cofactor evidence="15">
        <name>Zn(2+)</name>
        <dbReference type="ChEBI" id="CHEBI:29105"/>
    </cofactor>
    <text evidence="15">Binds 1 divalent metal cation per subunit.</text>
</comment>
<dbReference type="FunFam" id="2.120.10.30:FF:000126">
    <property type="entry name" value="Senescence marker protein-30"/>
    <property type="match status" value="1"/>
</dbReference>
<dbReference type="OrthoDB" id="2633250at2"/>
<evidence type="ECO:0000256" key="15">
    <source>
        <dbReference type="PIRSR" id="PIRSR605511-2"/>
    </source>
</evidence>
<dbReference type="RefSeq" id="WP_077720824.1">
    <property type="nucleotide sequence ID" value="NZ_CP019699.1"/>
</dbReference>
<evidence type="ECO:0000256" key="10">
    <source>
        <dbReference type="ARBA" id="ARBA00022723"/>
    </source>
</evidence>